<comment type="catalytic activity">
    <reaction evidence="2">
        <text>2 GTP = 3',3'-c-di-GMP + 2 diphosphate</text>
        <dbReference type="Rhea" id="RHEA:24898"/>
        <dbReference type="ChEBI" id="CHEBI:33019"/>
        <dbReference type="ChEBI" id="CHEBI:37565"/>
        <dbReference type="ChEBI" id="CHEBI:58805"/>
        <dbReference type="EC" id="2.7.7.65"/>
    </reaction>
</comment>
<dbReference type="Gene3D" id="3.30.70.270">
    <property type="match status" value="1"/>
</dbReference>
<keyword evidence="3" id="KW-0812">Transmembrane</keyword>
<sequence>MASEVLLEPSVQRLQLGHHTYFWKADTDTATIEDVLKLAPEQWTFNGQSGLSFGYVETPYWIRTSIRNPDDVSRDMLLELSYPVLDHVELYQISDGELVADYRTGDKLHFVERPLHHRNFLFPVRLGPHSQHDIYLRVQSTSALQVPLTLWSQTAFDVADQSRLLFEGMYYGIALVMFLYNLFVYLAVSERRFLYYIGYIACMPLFLASLHGLAFQYLWPGGTWWNDQSIIFFLNGTLAFGCLFTLNFLSITQQRHPIAYRAAVVMIVLSTLLVCLSVIVPYRVLVAPTIVLAFICCVILFGTGVIRWWAGDPSARLYTAAWAFMLFSGIILALSKFTVLPQNLFTENATQVGSAFAIILFSIALADRLNKDKHALFRAQKQAFDIQVEANNLLETRVQERTSQLAELNQRLLEISATDTLTLLKNRGYFDRAFRTSFVEAFRYGRPLSLLIIDIDHFKHFNDDHGHLVGDDCIKMMAACLREIVTRPQDLAARYGGEEFVVLLPDTPLDGAVKVAEKIREQISQSDFRVSSKTLHVTVSVGVHTMTPTSPSESSKFFANADQALYEAKDQGRNRVVTWQEIG</sequence>
<dbReference type="PANTHER" id="PTHR45138">
    <property type="entry name" value="REGULATORY COMPONENTS OF SENSORY TRANSDUCTION SYSTEM"/>
    <property type="match status" value="1"/>
</dbReference>
<feature type="transmembrane region" description="Helical" evidence="3">
    <location>
        <begin position="230"/>
        <end position="251"/>
    </location>
</feature>
<proteinExistence type="predicted"/>
<comment type="caution">
    <text evidence="5">The sequence shown here is derived from an EMBL/GenBank/DDBJ whole genome shotgun (WGS) entry which is preliminary data.</text>
</comment>
<gene>
    <name evidence="5" type="ORF">GCM10022278_14570</name>
</gene>
<accession>A0ABP7NZ99</accession>
<dbReference type="PANTHER" id="PTHR45138:SF9">
    <property type="entry name" value="DIGUANYLATE CYCLASE DGCM-RELATED"/>
    <property type="match status" value="1"/>
</dbReference>
<feature type="transmembrane region" description="Helical" evidence="3">
    <location>
        <begin position="349"/>
        <end position="366"/>
    </location>
</feature>
<keyword evidence="3" id="KW-1133">Transmembrane helix</keyword>
<feature type="transmembrane region" description="Helical" evidence="3">
    <location>
        <begin position="258"/>
        <end position="279"/>
    </location>
</feature>
<evidence type="ECO:0000256" key="2">
    <source>
        <dbReference type="ARBA" id="ARBA00034247"/>
    </source>
</evidence>
<dbReference type="InterPro" id="IPR050469">
    <property type="entry name" value="Diguanylate_Cyclase"/>
</dbReference>
<keyword evidence="3" id="KW-0472">Membrane</keyword>
<evidence type="ECO:0000259" key="4">
    <source>
        <dbReference type="PROSITE" id="PS50887"/>
    </source>
</evidence>
<name>A0ABP7NZ99_9GAMM</name>
<evidence type="ECO:0000256" key="3">
    <source>
        <dbReference type="SAM" id="Phobius"/>
    </source>
</evidence>
<dbReference type="InterPro" id="IPR043128">
    <property type="entry name" value="Rev_trsase/Diguanyl_cyclase"/>
</dbReference>
<feature type="domain" description="GGDEF" evidence="4">
    <location>
        <begin position="446"/>
        <end position="581"/>
    </location>
</feature>
<dbReference type="Gene3D" id="2.60.40.2380">
    <property type="match status" value="1"/>
</dbReference>
<dbReference type="InterPro" id="IPR029787">
    <property type="entry name" value="Nucleotide_cyclase"/>
</dbReference>
<protein>
    <recommendedName>
        <fullName evidence="1">diguanylate cyclase</fullName>
        <ecNumber evidence="1">2.7.7.65</ecNumber>
    </recommendedName>
</protein>
<dbReference type="CDD" id="cd01949">
    <property type="entry name" value="GGDEF"/>
    <property type="match status" value="1"/>
</dbReference>
<dbReference type="EMBL" id="BAABBO010000007">
    <property type="protein sequence ID" value="GAA3957089.1"/>
    <property type="molecule type" value="Genomic_DNA"/>
</dbReference>
<feature type="transmembrane region" description="Helical" evidence="3">
    <location>
        <begin position="317"/>
        <end position="337"/>
    </location>
</feature>
<reference evidence="6" key="1">
    <citation type="journal article" date="2019" name="Int. J. Syst. Evol. Microbiol.">
        <title>The Global Catalogue of Microorganisms (GCM) 10K type strain sequencing project: providing services to taxonomists for standard genome sequencing and annotation.</title>
        <authorList>
            <consortium name="The Broad Institute Genomics Platform"/>
            <consortium name="The Broad Institute Genome Sequencing Center for Infectious Disease"/>
            <person name="Wu L."/>
            <person name="Ma J."/>
        </authorList>
    </citation>
    <scope>NUCLEOTIDE SEQUENCE [LARGE SCALE GENOMIC DNA]</scope>
    <source>
        <strain evidence="6">JCM 17555</strain>
    </source>
</reference>
<dbReference type="InterPro" id="IPR011622">
    <property type="entry name" value="7TMR_DISM_rcpt_extracell_dom2"/>
</dbReference>
<dbReference type="EC" id="2.7.7.65" evidence="1"/>
<evidence type="ECO:0000256" key="1">
    <source>
        <dbReference type="ARBA" id="ARBA00012528"/>
    </source>
</evidence>
<dbReference type="InterPro" id="IPR011623">
    <property type="entry name" value="7TMR_DISM_rcpt_extracell_dom1"/>
</dbReference>
<dbReference type="NCBIfam" id="TIGR00254">
    <property type="entry name" value="GGDEF"/>
    <property type="match status" value="1"/>
</dbReference>
<evidence type="ECO:0000313" key="6">
    <source>
        <dbReference type="Proteomes" id="UP001501337"/>
    </source>
</evidence>
<dbReference type="SUPFAM" id="SSF55073">
    <property type="entry name" value="Nucleotide cyclase"/>
    <property type="match status" value="1"/>
</dbReference>
<keyword evidence="6" id="KW-1185">Reference proteome</keyword>
<feature type="transmembrane region" description="Helical" evidence="3">
    <location>
        <begin position="193"/>
        <end position="218"/>
    </location>
</feature>
<dbReference type="Proteomes" id="UP001501337">
    <property type="component" value="Unassembled WGS sequence"/>
</dbReference>
<dbReference type="SMART" id="SM00267">
    <property type="entry name" value="GGDEF"/>
    <property type="match status" value="1"/>
</dbReference>
<evidence type="ECO:0000313" key="5">
    <source>
        <dbReference type="EMBL" id="GAA3957089.1"/>
    </source>
</evidence>
<dbReference type="Pfam" id="PF00990">
    <property type="entry name" value="GGDEF"/>
    <property type="match status" value="1"/>
</dbReference>
<dbReference type="PROSITE" id="PS50887">
    <property type="entry name" value="GGDEF"/>
    <property type="match status" value="1"/>
</dbReference>
<dbReference type="Pfam" id="PF07696">
    <property type="entry name" value="7TMR-DISMED2"/>
    <property type="match status" value="1"/>
</dbReference>
<dbReference type="Pfam" id="PF07695">
    <property type="entry name" value="7TMR-DISM_7TM"/>
    <property type="match status" value="1"/>
</dbReference>
<organism evidence="5 6">
    <name type="scientific">Allohahella marinimesophila</name>
    <dbReference type="NCBI Taxonomy" id="1054972"/>
    <lineage>
        <taxon>Bacteria</taxon>
        <taxon>Pseudomonadati</taxon>
        <taxon>Pseudomonadota</taxon>
        <taxon>Gammaproteobacteria</taxon>
        <taxon>Oceanospirillales</taxon>
        <taxon>Hahellaceae</taxon>
        <taxon>Allohahella</taxon>
    </lineage>
</organism>
<dbReference type="InterPro" id="IPR000160">
    <property type="entry name" value="GGDEF_dom"/>
</dbReference>
<feature type="transmembrane region" description="Helical" evidence="3">
    <location>
        <begin position="285"/>
        <end position="310"/>
    </location>
</feature>
<feature type="transmembrane region" description="Helical" evidence="3">
    <location>
        <begin position="168"/>
        <end position="186"/>
    </location>
</feature>